<feature type="compositionally biased region" description="Low complexity" evidence="1">
    <location>
        <begin position="202"/>
        <end position="217"/>
    </location>
</feature>
<evidence type="ECO:0000256" key="3">
    <source>
        <dbReference type="SAM" id="SignalP"/>
    </source>
</evidence>
<evidence type="ECO:0000313" key="5">
    <source>
        <dbReference type="Proteomes" id="UP000014803"/>
    </source>
</evidence>
<dbReference type="PATRIC" id="fig|1254432.3.peg.7250"/>
<dbReference type="Proteomes" id="UP000014803">
    <property type="component" value="Chromosome"/>
</dbReference>
<feature type="region of interest" description="Disordered" evidence="1">
    <location>
        <begin position="190"/>
        <end position="217"/>
    </location>
</feature>
<dbReference type="EMBL" id="CP003969">
    <property type="protein sequence ID" value="AGP38709.1"/>
    <property type="molecule type" value="Genomic_DNA"/>
</dbReference>
<dbReference type="HOGENOM" id="CLU_052651_1_0_7"/>
<gene>
    <name evidence="4" type="ORF">SCE1572_32030</name>
</gene>
<evidence type="ECO:0000256" key="1">
    <source>
        <dbReference type="SAM" id="MobiDB-lite"/>
    </source>
</evidence>
<name>S4Y1Q7_SORCE</name>
<dbReference type="STRING" id="1254432.SCE1572_32030"/>
<dbReference type="AlphaFoldDB" id="S4Y1Q7"/>
<feature type="transmembrane region" description="Helical" evidence="2">
    <location>
        <begin position="296"/>
        <end position="315"/>
    </location>
</feature>
<proteinExistence type="predicted"/>
<evidence type="ECO:0000313" key="4">
    <source>
        <dbReference type="EMBL" id="AGP38709.1"/>
    </source>
</evidence>
<keyword evidence="3" id="KW-0732">Signal</keyword>
<keyword evidence="2" id="KW-1133">Transmembrane helix</keyword>
<evidence type="ECO:0000256" key="2">
    <source>
        <dbReference type="SAM" id="Phobius"/>
    </source>
</evidence>
<dbReference type="KEGG" id="scu:SCE1572_32030"/>
<dbReference type="RefSeq" id="WP_020738310.1">
    <property type="nucleotide sequence ID" value="NC_021658.1"/>
</dbReference>
<feature type="signal peptide" evidence="3">
    <location>
        <begin position="1"/>
        <end position="25"/>
    </location>
</feature>
<accession>S4Y1Q7</accession>
<evidence type="ECO:0008006" key="6">
    <source>
        <dbReference type="Google" id="ProtNLM"/>
    </source>
</evidence>
<organism evidence="4 5">
    <name type="scientific">Sorangium cellulosum So0157-2</name>
    <dbReference type="NCBI Taxonomy" id="1254432"/>
    <lineage>
        <taxon>Bacteria</taxon>
        <taxon>Pseudomonadati</taxon>
        <taxon>Myxococcota</taxon>
        <taxon>Polyangia</taxon>
        <taxon>Polyangiales</taxon>
        <taxon>Polyangiaceae</taxon>
        <taxon>Sorangium</taxon>
    </lineage>
</organism>
<sequence length="347" mass="35494">MRVKRSVIAVSALVLSLSLAPRALADQTAEDRAAADVLFREGRALIKQGRYAPGCSKLAASQKLDPMAGTLLALADCYELNGETASAWATFNDAEAMARKASDPRRSKEAARRAGLLEPQLSRLVIEVAPEARIEGLEVRRNTKLLDAALFGSAIPVNPGEHTIEAAAPGKKAWSAKVLIAPKAGQSTVRVPRLEDAPPPEAAAAPAPARPSRARAAASAAPAASSWSAQKTVGLVLGGVSLAGIAVGAVFGVDTLLKVGEARSQHGCTDDDPPRCDAEGIELHRAANTTANISNVAFAAGGAALIAGLVVFLTAPSSDAAPKAALEVRLQPAVGAGTAGMSLRGSF</sequence>
<dbReference type="eggNOG" id="COG0457">
    <property type="taxonomic scope" value="Bacteria"/>
</dbReference>
<reference evidence="4 5" key="1">
    <citation type="journal article" date="2013" name="Sci. Rep.">
        <title>Extraordinary expansion of a Sorangium cellulosum genome from an alkaline milieu.</title>
        <authorList>
            <person name="Han K."/>
            <person name="Li Z.F."/>
            <person name="Peng R."/>
            <person name="Zhu L.P."/>
            <person name="Zhou T."/>
            <person name="Wang L.G."/>
            <person name="Li S.G."/>
            <person name="Zhang X.B."/>
            <person name="Hu W."/>
            <person name="Wu Z.H."/>
            <person name="Qin N."/>
            <person name="Li Y.Z."/>
        </authorList>
    </citation>
    <scope>NUCLEOTIDE SEQUENCE [LARGE SCALE GENOMIC DNA]</scope>
    <source>
        <strain evidence="4 5">So0157-2</strain>
    </source>
</reference>
<feature type="chain" id="PRO_5004525915" description="PEGA domain-containing protein" evidence="3">
    <location>
        <begin position="26"/>
        <end position="347"/>
    </location>
</feature>
<protein>
    <recommendedName>
        <fullName evidence="6">PEGA domain-containing protein</fullName>
    </recommendedName>
</protein>
<keyword evidence="2" id="KW-0812">Transmembrane</keyword>
<keyword evidence="2" id="KW-0472">Membrane</keyword>